<dbReference type="SUPFAM" id="SSF102114">
    <property type="entry name" value="Radical SAM enzymes"/>
    <property type="match status" value="1"/>
</dbReference>
<protein>
    <recommendedName>
        <fullName evidence="2">Elp3/MiaA/NifB-like radical SAM core domain-containing protein</fullName>
    </recommendedName>
</protein>
<proteinExistence type="predicted"/>
<gene>
    <name evidence="1" type="ORF">LCGC14_2813600</name>
</gene>
<evidence type="ECO:0000313" key="1">
    <source>
        <dbReference type="EMBL" id="KKK81423.1"/>
    </source>
</evidence>
<organism evidence="1">
    <name type="scientific">marine sediment metagenome</name>
    <dbReference type="NCBI Taxonomy" id="412755"/>
    <lineage>
        <taxon>unclassified sequences</taxon>
        <taxon>metagenomes</taxon>
        <taxon>ecological metagenomes</taxon>
    </lineage>
</organism>
<dbReference type="InterPro" id="IPR058240">
    <property type="entry name" value="rSAM_sf"/>
</dbReference>
<sequence>MIALWNLEPKYTNIAIEKIRMYYEEQNERVVDYLPLEHHLYDKIYCSSLFDFNDKSQIPDDAICGGTGFDLTTVLPDEIERMKPKLNMGFTTRGCIRKCPFCVVLEKEGSIKVTGDIYDFWDGKSRSITILDNNILAVKKHFKNICRQIKKENLKVDFNQGLDHRLLTNDIADMLKSMRYKFYRFSFDSLKNENSVRRTIDILDKYEIKWSMWYVLTGYDTTPAEDLMRLDLLKSHKQKAYVQRYQGKTNPFLTELVGWVNKPQLFAKYTFSEYLDKRGRKKKVNNYLKGLITGGNNVNQAKYGNSKEYPQARP</sequence>
<reference evidence="1" key="1">
    <citation type="journal article" date="2015" name="Nature">
        <title>Complex archaea that bridge the gap between prokaryotes and eukaryotes.</title>
        <authorList>
            <person name="Spang A."/>
            <person name="Saw J.H."/>
            <person name="Jorgensen S.L."/>
            <person name="Zaremba-Niedzwiedzka K."/>
            <person name="Martijn J."/>
            <person name="Lind A.E."/>
            <person name="van Eijk R."/>
            <person name="Schleper C."/>
            <person name="Guy L."/>
            <person name="Ettema T.J."/>
        </authorList>
    </citation>
    <scope>NUCLEOTIDE SEQUENCE</scope>
</reference>
<evidence type="ECO:0008006" key="2">
    <source>
        <dbReference type="Google" id="ProtNLM"/>
    </source>
</evidence>
<comment type="caution">
    <text evidence="1">The sequence shown here is derived from an EMBL/GenBank/DDBJ whole genome shotgun (WGS) entry which is preliminary data.</text>
</comment>
<dbReference type="AlphaFoldDB" id="A0A0F8YJ61"/>
<accession>A0A0F8YJ61</accession>
<feature type="non-terminal residue" evidence="1">
    <location>
        <position position="314"/>
    </location>
</feature>
<name>A0A0F8YJ61_9ZZZZ</name>
<dbReference type="EMBL" id="LAZR01053132">
    <property type="protein sequence ID" value="KKK81423.1"/>
    <property type="molecule type" value="Genomic_DNA"/>
</dbReference>